<reference evidence="1 2" key="1">
    <citation type="submission" date="2018-05" db="EMBL/GenBank/DDBJ databases">
        <title>Genomic Encyclopedia of Type Strains, Phase IV (KMG-IV): sequencing the most valuable type-strain genomes for metagenomic binning, comparative biology and taxonomic classification.</title>
        <authorList>
            <person name="Goeker M."/>
        </authorList>
    </citation>
    <scope>NUCLEOTIDE SEQUENCE [LARGE SCALE GENOMIC DNA]</scope>
    <source>
        <strain evidence="1 2">JC118</strain>
    </source>
</reference>
<keyword evidence="2" id="KW-1185">Reference proteome</keyword>
<accession>A0A318L6P6</accession>
<gene>
    <name evidence="1" type="ORF">DES51_102276</name>
</gene>
<name>A0A318L6P6_9FIRM</name>
<evidence type="ECO:0008006" key="3">
    <source>
        <dbReference type="Google" id="ProtNLM"/>
    </source>
</evidence>
<proteinExistence type="predicted"/>
<sequence length="244" mass="28145">MKKIDKSILVVLLSMCVGCSNTNSSNDVVSNELSLNPIEEVQYSNDGKIISIDKFEYNNNNQLIKKTSENDEITYVYEDDVVVKSIRSTGYSNYTYDDMKQLTRIDTYNLDNELIETRTHEYDDNGNVVRSAYEVIGEEPIVSLYTFDKTGKLVTVMVDNYKTTYEYDSSEKCIQETSYLNGIVDSNIISTYKDELLNTQITFKSDGSELIRLQYVYDENNRLIEILSSTDNGNNFYKSTEYKY</sequence>
<organism evidence="1 2">
    <name type="scientific">Dielma fastidiosa</name>
    <dbReference type="NCBI Taxonomy" id="1034346"/>
    <lineage>
        <taxon>Bacteria</taxon>
        <taxon>Bacillati</taxon>
        <taxon>Bacillota</taxon>
        <taxon>Erysipelotrichia</taxon>
        <taxon>Erysipelotrichales</taxon>
        <taxon>Erysipelotrichaceae</taxon>
        <taxon>Dielma</taxon>
    </lineage>
</organism>
<dbReference type="Gene3D" id="2.180.10.10">
    <property type="entry name" value="RHS repeat-associated core"/>
    <property type="match status" value="1"/>
</dbReference>
<dbReference type="OrthoDB" id="1813751at2"/>
<comment type="caution">
    <text evidence="1">The sequence shown here is derived from an EMBL/GenBank/DDBJ whole genome shotgun (WGS) entry which is preliminary data.</text>
</comment>
<dbReference type="EMBL" id="QJKH01000002">
    <property type="protein sequence ID" value="PXX81153.1"/>
    <property type="molecule type" value="Genomic_DNA"/>
</dbReference>
<protein>
    <recommendedName>
        <fullName evidence="3">YD repeat-containing protein</fullName>
    </recommendedName>
</protein>
<dbReference type="AlphaFoldDB" id="A0A318L6P6"/>
<dbReference type="Proteomes" id="UP000247612">
    <property type="component" value="Unassembled WGS sequence"/>
</dbReference>
<evidence type="ECO:0000313" key="2">
    <source>
        <dbReference type="Proteomes" id="UP000247612"/>
    </source>
</evidence>
<dbReference type="STRING" id="1034346.GCA_000313565_02291"/>
<dbReference type="RefSeq" id="WP_022938594.1">
    <property type="nucleotide sequence ID" value="NZ_CABKRQ010000006.1"/>
</dbReference>
<evidence type="ECO:0000313" key="1">
    <source>
        <dbReference type="EMBL" id="PXX81153.1"/>
    </source>
</evidence>